<name>A0ABQ0A2R0_9GAMM</name>
<accession>A0ABQ0A2R0</accession>
<dbReference type="Proteomes" id="UP001481413">
    <property type="component" value="Unassembled WGS sequence"/>
</dbReference>
<gene>
    <name evidence="2" type="ORF">NBRC116585_27890</name>
</gene>
<dbReference type="EMBL" id="BAABWH010000009">
    <property type="protein sequence ID" value="GAA6146671.1"/>
    <property type="molecule type" value="Genomic_DNA"/>
</dbReference>
<protein>
    <submittedName>
        <fullName evidence="2">Uncharacterized protein</fullName>
    </submittedName>
</protein>
<reference evidence="2 3" key="1">
    <citation type="submission" date="2024-04" db="EMBL/GenBank/DDBJ databases">
        <title>Draft genome sequence of Thalassolituus maritimus NBRC 116585.</title>
        <authorList>
            <person name="Miyakawa T."/>
            <person name="Kusuya Y."/>
            <person name="Miura T."/>
        </authorList>
    </citation>
    <scope>NUCLEOTIDE SEQUENCE [LARGE SCALE GENOMIC DNA]</scope>
    <source>
        <strain evidence="2 3">5NW40-0001</strain>
    </source>
</reference>
<dbReference type="Pfam" id="PF12094">
    <property type="entry name" value="DUF3570"/>
    <property type="match status" value="1"/>
</dbReference>
<sequence>MLLNSLLKPFFKPFAVLSAFAIAGWSHAAAPTADELDSIFAARGIVYQQDDDGGKGGNPTIEEHATIYEGILLFQQRLNDNNAASLKAVGDLVTAASYDDARDKAETVSGATGYNPGRFNFEGRWKHRTESRTGFTLFASYGQEFAYRSTGYGFGLSQSLNEESTQLSADVQFYDDTVRMIRYDGSKEADEPRDTTSSAFSVTQTLTPVSLINASWVYSEQRGMLATSFNSILLDSGQREFEILPDERIRNTFSVRYKHAIKSDSVQLGASYYKDNWGIMGRALEARYFYHLSDGKLTLEPSYRFYTQSASHYFEQQFQGPRVNPQTEQTTRLYQTSDSDLGSFDGHSAGLTLSYFTAGWLTKEPSNYDIGFNVYRRSDELHFYWLTLGWYTKL</sequence>
<evidence type="ECO:0000313" key="3">
    <source>
        <dbReference type="Proteomes" id="UP001481413"/>
    </source>
</evidence>
<feature type="signal peptide" evidence="1">
    <location>
        <begin position="1"/>
        <end position="28"/>
    </location>
</feature>
<feature type="chain" id="PRO_5045316206" evidence="1">
    <location>
        <begin position="29"/>
        <end position="394"/>
    </location>
</feature>
<evidence type="ECO:0000256" key="1">
    <source>
        <dbReference type="SAM" id="SignalP"/>
    </source>
</evidence>
<comment type="caution">
    <text evidence="2">The sequence shown here is derived from an EMBL/GenBank/DDBJ whole genome shotgun (WGS) entry which is preliminary data.</text>
</comment>
<dbReference type="InterPro" id="IPR021953">
    <property type="entry name" value="DUF3570"/>
</dbReference>
<dbReference type="RefSeq" id="WP_353295892.1">
    <property type="nucleotide sequence ID" value="NZ_BAABWH010000009.1"/>
</dbReference>
<proteinExistence type="predicted"/>
<keyword evidence="1" id="KW-0732">Signal</keyword>
<organism evidence="2 3">
    <name type="scientific">Thalassolituus maritimus</name>
    <dbReference type="NCBI Taxonomy" id="484498"/>
    <lineage>
        <taxon>Bacteria</taxon>
        <taxon>Pseudomonadati</taxon>
        <taxon>Pseudomonadota</taxon>
        <taxon>Gammaproteobacteria</taxon>
        <taxon>Oceanospirillales</taxon>
        <taxon>Oceanospirillaceae</taxon>
        <taxon>Thalassolituus</taxon>
    </lineage>
</organism>
<keyword evidence="3" id="KW-1185">Reference proteome</keyword>
<evidence type="ECO:0000313" key="2">
    <source>
        <dbReference type="EMBL" id="GAA6146671.1"/>
    </source>
</evidence>